<proteinExistence type="predicted"/>
<evidence type="ECO:0000313" key="3">
    <source>
        <dbReference type="Proteomes" id="UP001597286"/>
    </source>
</evidence>
<comment type="caution">
    <text evidence="2">The sequence shown here is derived from an EMBL/GenBank/DDBJ whole genome shotgun (WGS) entry which is preliminary data.</text>
</comment>
<protein>
    <submittedName>
        <fullName evidence="2">Nuclear transport factor 2 family protein</fullName>
    </submittedName>
</protein>
<sequence>MSPTESVDSALDQTELDTIRGIITDLENERFDLILARNFTAFAQLCHPEMQYTHSSGVREGLDRYIDECKASTYVYHQIEHPIEAITVHGDTALVHGRMKADLSVQGTRKTIDTLSLAVWVNTDEGWKLLGYQGTSAPQ</sequence>
<dbReference type="Gene3D" id="3.10.450.50">
    <property type="match status" value="1"/>
</dbReference>
<dbReference type="InterPro" id="IPR027843">
    <property type="entry name" value="DUF4440"/>
</dbReference>
<dbReference type="Proteomes" id="UP001597286">
    <property type="component" value="Unassembled WGS sequence"/>
</dbReference>
<accession>A0ABW4P188</accession>
<name>A0ABW4P188_9NOCA</name>
<gene>
    <name evidence="2" type="ORF">ACFSJG_05440</name>
</gene>
<dbReference type="SUPFAM" id="SSF54427">
    <property type="entry name" value="NTF2-like"/>
    <property type="match status" value="1"/>
</dbReference>
<keyword evidence="3" id="KW-1185">Reference proteome</keyword>
<dbReference type="EMBL" id="JBHUFB010000007">
    <property type="protein sequence ID" value="MFD1811649.1"/>
    <property type="molecule type" value="Genomic_DNA"/>
</dbReference>
<feature type="domain" description="DUF4440" evidence="1">
    <location>
        <begin position="23"/>
        <end position="129"/>
    </location>
</feature>
<organism evidence="2 3">
    <name type="scientific">Rhodococcus gannanensis</name>
    <dbReference type="NCBI Taxonomy" id="1960308"/>
    <lineage>
        <taxon>Bacteria</taxon>
        <taxon>Bacillati</taxon>
        <taxon>Actinomycetota</taxon>
        <taxon>Actinomycetes</taxon>
        <taxon>Mycobacteriales</taxon>
        <taxon>Nocardiaceae</taxon>
        <taxon>Rhodococcus</taxon>
    </lineage>
</organism>
<evidence type="ECO:0000313" key="2">
    <source>
        <dbReference type="EMBL" id="MFD1811649.1"/>
    </source>
</evidence>
<dbReference type="InterPro" id="IPR032710">
    <property type="entry name" value="NTF2-like_dom_sf"/>
</dbReference>
<evidence type="ECO:0000259" key="1">
    <source>
        <dbReference type="Pfam" id="PF14534"/>
    </source>
</evidence>
<dbReference type="RefSeq" id="WP_378484180.1">
    <property type="nucleotide sequence ID" value="NZ_JBHUFB010000007.1"/>
</dbReference>
<dbReference type="Pfam" id="PF14534">
    <property type="entry name" value="DUF4440"/>
    <property type="match status" value="1"/>
</dbReference>
<reference evidence="3" key="1">
    <citation type="journal article" date="2019" name="Int. J. Syst. Evol. Microbiol.">
        <title>The Global Catalogue of Microorganisms (GCM) 10K type strain sequencing project: providing services to taxonomists for standard genome sequencing and annotation.</title>
        <authorList>
            <consortium name="The Broad Institute Genomics Platform"/>
            <consortium name="The Broad Institute Genome Sequencing Center for Infectious Disease"/>
            <person name="Wu L."/>
            <person name="Ma J."/>
        </authorList>
    </citation>
    <scope>NUCLEOTIDE SEQUENCE [LARGE SCALE GENOMIC DNA]</scope>
    <source>
        <strain evidence="3">DT72</strain>
    </source>
</reference>